<reference evidence="1" key="2">
    <citation type="journal article" date="2020" name="Nat. Commun.">
        <title>Large-scale genome sequencing of mycorrhizal fungi provides insights into the early evolution of symbiotic traits.</title>
        <authorList>
            <person name="Miyauchi S."/>
            <person name="Kiss E."/>
            <person name="Kuo A."/>
            <person name="Drula E."/>
            <person name="Kohler A."/>
            <person name="Sanchez-Garcia M."/>
            <person name="Morin E."/>
            <person name="Andreopoulos B."/>
            <person name="Barry K.W."/>
            <person name="Bonito G."/>
            <person name="Buee M."/>
            <person name="Carver A."/>
            <person name="Chen C."/>
            <person name="Cichocki N."/>
            <person name="Clum A."/>
            <person name="Culley D."/>
            <person name="Crous P.W."/>
            <person name="Fauchery L."/>
            <person name="Girlanda M."/>
            <person name="Hayes R.D."/>
            <person name="Keri Z."/>
            <person name="LaButti K."/>
            <person name="Lipzen A."/>
            <person name="Lombard V."/>
            <person name="Magnuson J."/>
            <person name="Maillard F."/>
            <person name="Murat C."/>
            <person name="Nolan M."/>
            <person name="Ohm R.A."/>
            <person name="Pangilinan J."/>
            <person name="Pereira M.F."/>
            <person name="Perotto S."/>
            <person name="Peter M."/>
            <person name="Pfister S."/>
            <person name="Riley R."/>
            <person name="Sitrit Y."/>
            <person name="Stielow J.B."/>
            <person name="Szollosi G."/>
            <person name="Zifcakova L."/>
            <person name="Stursova M."/>
            <person name="Spatafora J.W."/>
            <person name="Tedersoo L."/>
            <person name="Vaario L.M."/>
            <person name="Yamada A."/>
            <person name="Yan M."/>
            <person name="Wang P."/>
            <person name="Xu J."/>
            <person name="Bruns T."/>
            <person name="Baldrian P."/>
            <person name="Vilgalys R."/>
            <person name="Dunand C."/>
            <person name="Henrissat B."/>
            <person name="Grigoriev I.V."/>
            <person name="Hibbett D."/>
            <person name="Nagy L.G."/>
            <person name="Martin F.M."/>
        </authorList>
    </citation>
    <scope>NUCLEOTIDE SEQUENCE</scope>
    <source>
        <strain evidence="1">P2</strain>
    </source>
</reference>
<evidence type="ECO:0000313" key="1">
    <source>
        <dbReference type="EMBL" id="KAF9652242.1"/>
    </source>
</evidence>
<organism evidence="1 2">
    <name type="scientific">Thelephora ganbajun</name>
    <name type="common">Ganba fungus</name>
    <dbReference type="NCBI Taxonomy" id="370292"/>
    <lineage>
        <taxon>Eukaryota</taxon>
        <taxon>Fungi</taxon>
        <taxon>Dikarya</taxon>
        <taxon>Basidiomycota</taxon>
        <taxon>Agaricomycotina</taxon>
        <taxon>Agaricomycetes</taxon>
        <taxon>Thelephorales</taxon>
        <taxon>Thelephoraceae</taxon>
        <taxon>Thelephora</taxon>
    </lineage>
</organism>
<protein>
    <submittedName>
        <fullName evidence="1">Uncharacterized protein</fullName>
    </submittedName>
</protein>
<sequence>MNLVRNFALGVTTATLVRYTWSSVYGDRYPSSYAVCTTGNGTIYTVDETNPTAECISVRDSRLVAVGSRDSLDIASGAVPVYETKPGSIIVPGLSDAHAHILEYGWKMQLVLDGSNSIEEIISRIKGYLRSHPEVADDPTTFIQGMGWDQNRWMSKQFPTADDLSNDPELAGKYIVLARVDGHASWVSKPVLELMVASGKIPEGIDGGEIIRDENGVPTDRTPAQVADYFKIAMHDALEVGLTSIHDAGGEDRYIDFFKEMADVGKLPIRIYWMRAGPSLNDIDGWNEIKPLIDYGRNGKFNMRGVKLFMDGALGSWGASLLEPYSDNNSTSGLFTTEPEQMRKKIEQVWRHGWQVNVHAIGDRANHVVLNVFEDIHSEEPGFVTENRPRIEHSQIMTLDDLKRSGRLGIINSVQPTHATSDMGYAESRLGPQRIKGAYAYKTLLRSVRLSCLTAKAYFRRYSRVDVLPLGSDFPIEGINPLLGFHAAVSRLSVDGDSPHGPGGWYPSEALTRAEALKGMTLDPAYASFSERELGSLEKGKKADFIVLDQDIMRVDMNKVLSTKVEATIIDGEVLYGGIRPRGTSSFDISFLVQEATRLQDRVLGYFFR</sequence>
<comment type="caution">
    <text evidence="1">The sequence shown here is derived from an EMBL/GenBank/DDBJ whole genome shotgun (WGS) entry which is preliminary data.</text>
</comment>
<evidence type="ECO:0000313" key="2">
    <source>
        <dbReference type="Proteomes" id="UP000886501"/>
    </source>
</evidence>
<keyword evidence="2" id="KW-1185">Reference proteome</keyword>
<name>A0ACB6ZRL2_THEGA</name>
<gene>
    <name evidence="1" type="ORF">BDM02DRAFT_234555</name>
</gene>
<accession>A0ACB6ZRL2</accession>
<reference evidence="1" key="1">
    <citation type="submission" date="2019-10" db="EMBL/GenBank/DDBJ databases">
        <authorList>
            <consortium name="DOE Joint Genome Institute"/>
            <person name="Kuo A."/>
            <person name="Miyauchi S."/>
            <person name="Kiss E."/>
            <person name="Drula E."/>
            <person name="Kohler A."/>
            <person name="Sanchez-Garcia M."/>
            <person name="Andreopoulos B."/>
            <person name="Barry K.W."/>
            <person name="Bonito G."/>
            <person name="Buee M."/>
            <person name="Carver A."/>
            <person name="Chen C."/>
            <person name="Cichocki N."/>
            <person name="Clum A."/>
            <person name="Culley D."/>
            <person name="Crous P.W."/>
            <person name="Fauchery L."/>
            <person name="Girlanda M."/>
            <person name="Hayes R."/>
            <person name="Keri Z."/>
            <person name="Labutti K."/>
            <person name="Lipzen A."/>
            <person name="Lombard V."/>
            <person name="Magnuson J."/>
            <person name="Maillard F."/>
            <person name="Morin E."/>
            <person name="Murat C."/>
            <person name="Nolan M."/>
            <person name="Ohm R."/>
            <person name="Pangilinan J."/>
            <person name="Pereira M."/>
            <person name="Perotto S."/>
            <person name="Peter M."/>
            <person name="Riley R."/>
            <person name="Sitrit Y."/>
            <person name="Stielow B."/>
            <person name="Szollosi G."/>
            <person name="Zifcakova L."/>
            <person name="Stursova M."/>
            <person name="Spatafora J.W."/>
            <person name="Tedersoo L."/>
            <person name="Vaario L.-M."/>
            <person name="Yamada A."/>
            <person name="Yan M."/>
            <person name="Wang P."/>
            <person name="Xu J."/>
            <person name="Bruns T."/>
            <person name="Baldrian P."/>
            <person name="Vilgalys R."/>
            <person name="Henrissat B."/>
            <person name="Grigoriev I.V."/>
            <person name="Hibbett D."/>
            <person name="Nagy L.G."/>
            <person name="Martin F.M."/>
        </authorList>
    </citation>
    <scope>NUCLEOTIDE SEQUENCE</scope>
    <source>
        <strain evidence="1">P2</strain>
    </source>
</reference>
<dbReference type="EMBL" id="MU117970">
    <property type="protein sequence ID" value="KAF9652242.1"/>
    <property type="molecule type" value="Genomic_DNA"/>
</dbReference>
<dbReference type="Proteomes" id="UP000886501">
    <property type="component" value="Unassembled WGS sequence"/>
</dbReference>
<proteinExistence type="predicted"/>